<dbReference type="GO" id="GO:0016887">
    <property type="term" value="F:ATP hydrolysis activity"/>
    <property type="evidence" value="ECO:0007669"/>
    <property type="project" value="InterPro"/>
</dbReference>
<dbReference type="GO" id="GO:0006313">
    <property type="term" value="P:DNA transposition"/>
    <property type="evidence" value="ECO:0007669"/>
    <property type="project" value="InterPro"/>
</dbReference>
<dbReference type="SUPFAM" id="SSF47413">
    <property type="entry name" value="lambda repressor-like DNA-binding domains"/>
    <property type="match status" value="1"/>
</dbReference>
<dbReference type="PANTHER" id="PTHR35894">
    <property type="entry name" value="GENERAL SECRETION PATHWAY PROTEIN A-RELATED"/>
    <property type="match status" value="1"/>
</dbReference>
<gene>
    <name evidence="2" type="ORF">VSP9026_02554</name>
</gene>
<dbReference type="SMART" id="SM00382">
    <property type="entry name" value="AAA"/>
    <property type="match status" value="1"/>
</dbReference>
<dbReference type="InterPro" id="IPR036733">
    <property type="entry name" value="B_transposit_C_sf"/>
</dbReference>
<dbReference type="InterPro" id="IPR003593">
    <property type="entry name" value="AAA+_ATPase"/>
</dbReference>
<dbReference type="Pfam" id="PF09077">
    <property type="entry name" value="Phage-MuB_C"/>
    <property type="match status" value="1"/>
</dbReference>
<feature type="domain" description="AAA+ ATPase" evidence="1">
    <location>
        <begin position="107"/>
        <end position="246"/>
    </location>
</feature>
<dbReference type="InterPro" id="IPR027417">
    <property type="entry name" value="P-loop_NTPase"/>
</dbReference>
<dbReference type="PANTHER" id="PTHR35894:SF5">
    <property type="entry name" value="MU-LIKE PROPHAGE FLUMU DNA TRANSPOSITION PROTEIN B"/>
    <property type="match status" value="1"/>
</dbReference>
<sequence>MEMENVVALSPSSLAYQTDILMQVNAVLESKSLSAAQLAKEIGVSPATLSQVLKSKYPADPTAVVDRLDKWLRLRQEKTATPIINPGFVMTETAKLITSDLTYAQVTESIVVIFGSSGVGKSETLREYKRNNNNVWIVTASPSRSGLTECLYELAMELGLDDAPRRKGPLSRVVRNRLRNSEGLVIIDEADHLDYPTLEELRILQEETNIGMVFTGNNKVYTQLTGGRRNEDFARLFSRIAKKRGLHKVRQSDVRAVASAWKISGTAELNLMHQISERPGGLRLLTKTLKLSAMYATGGTITVAVMRQAFSELESNE</sequence>
<proteinExistence type="predicted"/>
<dbReference type="EMBL" id="FSSB01000016">
    <property type="protein sequence ID" value="SIO94824.1"/>
    <property type="molecule type" value="Genomic_DNA"/>
</dbReference>
<name>A0A1N6M5X7_9VIBR</name>
<dbReference type="InterPro" id="IPR010982">
    <property type="entry name" value="Lambda_DNA-bd_dom_sf"/>
</dbReference>
<dbReference type="RefSeq" id="WP_235862181.1">
    <property type="nucleotide sequence ID" value="NZ_AP024907.1"/>
</dbReference>
<evidence type="ECO:0000259" key="1">
    <source>
        <dbReference type="SMART" id="SM00382"/>
    </source>
</evidence>
<dbReference type="GO" id="GO:0003677">
    <property type="term" value="F:DNA binding"/>
    <property type="evidence" value="ECO:0007669"/>
    <property type="project" value="InterPro"/>
</dbReference>
<dbReference type="InterPro" id="IPR009084">
    <property type="entry name" value="B_transpositn_C"/>
</dbReference>
<dbReference type="Gene3D" id="1.10.1180.10">
    <property type="entry name" value="B transposition protein, C-terminal domain"/>
    <property type="match status" value="1"/>
</dbReference>
<evidence type="ECO:0000313" key="2">
    <source>
        <dbReference type="EMBL" id="SIO94824.1"/>
    </source>
</evidence>
<dbReference type="Gene3D" id="1.10.260.40">
    <property type="entry name" value="lambda repressor-like DNA-binding domains"/>
    <property type="match status" value="1"/>
</dbReference>
<dbReference type="SUPFAM" id="SSF52540">
    <property type="entry name" value="P-loop containing nucleoside triphosphate hydrolases"/>
    <property type="match status" value="1"/>
</dbReference>
<accession>A0A1N6M5X7</accession>
<dbReference type="InterPro" id="IPR049945">
    <property type="entry name" value="AAA_22"/>
</dbReference>
<dbReference type="Gene3D" id="3.40.50.300">
    <property type="entry name" value="P-loop containing nucleotide triphosphate hydrolases"/>
    <property type="match status" value="1"/>
</dbReference>
<dbReference type="FunFam" id="3.40.50.300:FF:002149">
    <property type="entry name" value="DNA transposition protein (GpB)"/>
    <property type="match status" value="1"/>
</dbReference>
<reference evidence="2 3" key="1">
    <citation type="submission" date="2016-12" db="EMBL/GenBank/DDBJ databases">
        <authorList>
            <person name="Song W.-J."/>
            <person name="Kurnit D.M."/>
        </authorList>
    </citation>
    <scope>NUCLEOTIDE SEQUENCE [LARGE SCALE GENOMIC DNA]</scope>
    <source>
        <strain evidence="2 3">CECT 9026</strain>
    </source>
</reference>
<dbReference type="SUPFAM" id="SSF47681">
    <property type="entry name" value="C-terminal domain of B transposition protein"/>
    <property type="match status" value="1"/>
</dbReference>
<dbReference type="AlphaFoldDB" id="A0A1N6M5X7"/>
<dbReference type="CDD" id="cd00093">
    <property type="entry name" value="HTH_XRE"/>
    <property type="match status" value="1"/>
</dbReference>
<evidence type="ECO:0000313" key="3">
    <source>
        <dbReference type="Proteomes" id="UP000184774"/>
    </source>
</evidence>
<dbReference type="Proteomes" id="UP000184774">
    <property type="component" value="Unassembled WGS sequence"/>
</dbReference>
<organism evidence="2 3">
    <name type="scientific">Vibrio spartinae</name>
    <dbReference type="NCBI Taxonomy" id="1918945"/>
    <lineage>
        <taxon>Bacteria</taxon>
        <taxon>Pseudomonadati</taxon>
        <taxon>Pseudomonadota</taxon>
        <taxon>Gammaproteobacteria</taxon>
        <taxon>Vibrionales</taxon>
        <taxon>Vibrionaceae</taxon>
        <taxon>Vibrio</taxon>
    </lineage>
</organism>
<dbReference type="InterPro" id="IPR052026">
    <property type="entry name" value="ExeA_AAA_ATPase_DNA-bind"/>
</dbReference>
<protein>
    <recommendedName>
        <fullName evidence="1">AAA+ ATPase domain-containing protein</fullName>
    </recommendedName>
</protein>
<dbReference type="Pfam" id="PF13401">
    <property type="entry name" value="AAA_22"/>
    <property type="match status" value="1"/>
</dbReference>
<dbReference type="InterPro" id="IPR001387">
    <property type="entry name" value="Cro/C1-type_HTH"/>
</dbReference>